<dbReference type="Pfam" id="PF02518">
    <property type="entry name" value="HATPase_c"/>
    <property type="match status" value="1"/>
</dbReference>
<dbReference type="InterPro" id="IPR003594">
    <property type="entry name" value="HATPase_dom"/>
</dbReference>
<dbReference type="STRING" id="660521.SAMN04487949_2101"/>
<dbReference type="PROSITE" id="PS50113">
    <property type="entry name" value="PAC"/>
    <property type="match status" value="1"/>
</dbReference>
<evidence type="ECO:0000256" key="1">
    <source>
        <dbReference type="ARBA" id="ARBA00022630"/>
    </source>
</evidence>
<feature type="domain" description="Histidine kinase" evidence="4">
    <location>
        <begin position="390"/>
        <end position="603"/>
    </location>
</feature>
<dbReference type="InterPro" id="IPR000700">
    <property type="entry name" value="PAS-assoc_C"/>
</dbReference>
<dbReference type="InterPro" id="IPR005467">
    <property type="entry name" value="His_kinase_dom"/>
</dbReference>
<dbReference type="Pfam" id="PF13426">
    <property type="entry name" value="PAS_9"/>
    <property type="match status" value="1"/>
</dbReference>
<reference evidence="8" key="1">
    <citation type="submission" date="2016-10" db="EMBL/GenBank/DDBJ databases">
        <authorList>
            <person name="Varghese N."/>
            <person name="Submissions S."/>
        </authorList>
    </citation>
    <scope>NUCLEOTIDE SEQUENCE [LARGE SCALE GENOMIC DNA]</scope>
    <source>
        <strain evidence="8">CGMCC 1.10119</strain>
    </source>
</reference>
<feature type="domain" description="PAC" evidence="6">
    <location>
        <begin position="212"/>
        <end position="264"/>
    </location>
</feature>
<dbReference type="SMART" id="SM00086">
    <property type="entry name" value="PAC"/>
    <property type="match status" value="1"/>
</dbReference>
<dbReference type="SUPFAM" id="SSF55785">
    <property type="entry name" value="PYP-like sensor domain (PAS domain)"/>
    <property type="match status" value="2"/>
</dbReference>
<evidence type="ECO:0000259" key="6">
    <source>
        <dbReference type="PROSITE" id="PS50113"/>
    </source>
</evidence>
<evidence type="ECO:0000259" key="4">
    <source>
        <dbReference type="PROSITE" id="PS50109"/>
    </source>
</evidence>
<dbReference type="AlphaFoldDB" id="A0A1G9UAG6"/>
<gene>
    <name evidence="7" type="ORF">SAMN04487949_2101</name>
</gene>
<dbReference type="CDD" id="cd00130">
    <property type="entry name" value="PAS"/>
    <property type="match status" value="2"/>
</dbReference>
<dbReference type="SMART" id="SM00091">
    <property type="entry name" value="PAS"/>
    <property type="match status" value="2"/>
</dbReference>
<dbReference type="InterPro" id="IPR000014">
    <property type="entry name" value="PAS"/>
</dbReference>
<organism evidence="7 8">
    <name type="scientific">Halogranum gelatinilyticum</name>
    <dbReference type="NCBI Taxonomy" id="660521"/>
    <lineage>
        <taxon>Archaea</taxon>
        <taxon>Methanobacteriati</taxon>
        <taxon>Methanobacteriota</taxon>
        <taxon>Stenosarchaea group</taxon>
        <taxon>Halobacteria</taxon>
        <taxon>Halobacteriales</taxon>
        <taxon>Haloferacaceae</taxon>
    </lineage>
</organism>
<dbReference type="CDD" id="cd00075">
    <property type="entry name" value="HATPase"/>
    <property type="match status" value="1"/>
</dbReference>
<evidence type="ECO:0000256" key="2">
    <source>
        <dbReference type="ARBA" id="ARBA00022643"/>
    </source>
</evidence>
<evidence type="ECO:0000313" key="7">
    <source>
        <dbReference type="EMBL" id="SDM56535.1"/>
    </source>
</evidence>
<dbReference type="Gene3D" id="3.30.450.20">
    <property type="entry name" value="PAS domain"/>
    <property type="match status" value="2"/>
</dbReference>
<feature type="domain" description="PAS" evidence="5">
    <location>
        <begin position="136"/>
        <end position="209"/>
    </location>
</feature>
<dbReference type="OrthoDB" id="230688at2157"/>
<accession>A0A1G9UAG6</accession>
<dbReference type="InterPro" id="IPR036890">
    <property type="entry name" value="HATPase_C_sf"/>
</dbReference>
<evidence type="ECO:0000313" key="8">
    <source>
        <dbReference type="Proteomes" id="UP000199451"/>
    </source>
</evidence>
<dbReference type="Pfam" id="PF08448">
    <property type="entry name" value="PAS_4"/>
    <property type="match status" value="1"/>
</dbReference>
<keyword evidence="8" id="KW-1185">Reference proteome</keyword>
<dbReference type="InterPro" id="IPR013656">
    <property type="entry name" value="PAS_4"/>
</dbReference>
<protein>
    <submittedName>
        <fullName evidence="7">PAS domain S-box-containing protein</fullName>
    </submittedName>
</protein>
<dbReference type="Proteomes" id="UP000199451">
    <property type="component" value="Unassembled WGS sequence"/>
</dbReference>
<dbReference type="PROSITE" id="PS50109">
    <property type="entry name" value="HIS_KIN"/>
    <property type="match status" value="1"/>
</dbReference>
<dbReference type="PANTHER" id="PTHR47429">
    <property type="entry name" value="PROTEIN TWIN LOV 1"/>
    <property type="match status" value="1"/>
</dbReference>
<keyword evidence="1" id="KW-0285">Flavoprotein</keyword>
<name>A0A1G9UAG6_9EURY</name>
<dbReference type="InterPro" id="IPR001610">
    <property type="entry name" value="PAC"/>
</dbReference>
<dbReference type="Gene3D" id="3.30.565.10">
    <property type="entry name" value="Histidine kinase-like ATPase, C-terminal domain"/>
    <property type="match status" value="1"/>
</dbReference>
<dbReference type="EMBL" id="FNHL01000002">
    <property type="protein sequence ID" value="SDM56535.1"/>
    <property type="molecule type" value="Genomic_DNA"/>
</dbReference>
<evidence type="ECO:0000256" key="3">
    <source>
        <dbReference type="ARBA" id="ARBA00022991"/>
    </source>
</evidence>
<dbReference type="RefSeq" id="WP_089697394.1">
    <property type="nucleotide sequence ID" value="NZ_FNHL01000002.1"/>
</dbReference>
<keyword evidence="3" id="KW-0157">Chromophore</keyword>
<dbReference type="SMART" id="SM00387">
    <property type="entry name" value="HATPase_c"/>
    <property type="match status" value="1"/>
</dbReference>
<dbReference type="InterPro" id="IPR035965">
    <property type="entry name" value="PAS-like_dom_sf"/>
</dbReference>
<keyword evidence="2" id="KW-0288">FMN</keyword>
<dbReference type="PROSITE" id="PS50112">
    <property type="entry name" value="PAS"/>
    <property type="match status" value="2"/>
</dbReference>
<evidence type="ECO:0000259" key="5">
    <source>
        <dbReference type="PROSITE" id="PS50112"/>
    </source>
</evidence>
<proteinExistence type="predicted"/>
<feature type="domain" description="PAS" evidence="5">
    <location>
        <begin position="261"/>
        <end position="313"/>
    </location>
</feature>
<dbReference type="SUPFAM" id="SSF55874">
    <property type="entry name" value="ATPase domain of HSP90 chaperone/DNA topoisomerase II/histidine kinase"/>
    <property type="match status" value="1"/>
</dbReference>
<sequence length="613" mass="68132">MSDESAVDRSRVALCVARPRNRELLAELLAEYDPVDVTESVPDGVDLCIVDEGGLDSDRGALTEWKRREQPTYAPVLLLTEARNTEAAWSQHDGALGERVDAIQSIPAPKRAIRSRVEGLLRSRQYALTAQERLEQLELYERAMDGATVGITIADATDPELPLVYANDEFCEITGYPIEEAIGRNCRYLQGEDTDPATVDRIREAIRAETTVSVDIRNYRKSGELFWNALEIAPVRDEAGNVTHFLGFQRDITEQKKQEMLLAQHERIAQSVGNPVFVLDEHDRVLYANSALERAFGVTPDAIEGEPLTVLFDERQARSCRAALSALDATGDTQMCELTVVDRPGRERAFQFHFQQESLLNAPATRTVVITQEVTSIRQHQNRLSVLDRVLRHNIRNKLNVVLAYADEVRDRARESDSESLAEASSRIEMAAMELLDLSEAARQFNQSIDPEADNTQVADLADVARRSARGLRSRFPQATIEVNAPETAWANCPKTITLCLAHLVENAVAHHDREDPRIVITVDDDTDGDDDSVELRVSDDGPGIPEAERLAFVRGSESPLQHTQGIGLWLVKWAVMSSGGTFSFTDNEPRGTTVVLGFNRPSNPPSESDGRD</sequence>
<dbReference type="NCBIfam" id="TIGR00229">
    <property type="entry name" value="sensory_box"/>
    <property type="match status" value="2"/>
</dbReference>
<dbReference type="PANTHER" id="PTHR47429:SF2">
    <property type="entry name" value="PROTEIN TWIN LOV 1"/>
    <property type="match status" value="1"/>
</dbReference>